<dbReference type="KEGG" id="pmuc:ING2E5A_2701"/>
<comment type="similarity">
    <text evidence="1">Belongs to the glycosyltransferase 2 family.</text>
</comment>
<evidence type="ECO:0000313" key="6">
    <source>
        <dbReference type="Proteomes" id="UP000178485"/>
    </source>
</evidence>
<keyword evidence="6" id="KW-1185">Reference proteome</keyword>
<dbReference type="Proteomes" id="UP000178485">
    <property type="component" value="Chromosome i"/>
</dbReference>
<keyword evidence="4" id="KW-0812">Transmembrane</keyword>
<sequence>MIEVAAFVDWFLFGWAGLSVAYLIFFAFLALRRSSVAYPRSGRKSRILVLFPAYKADRVIEGSIRSLLDQDYPKEMYHTVVISDQMEPVTLQRLAGYPVEVLPIVNNARTKARALQLAVERLEPDSFDTVVVLDADNTVLPDFLSRINDARQSGLQAMQGQRVAKNRDTAVAVLDAASEAMNHAFFRKGQVRLGFSAALSGSGMAFNFRWFKENIGQVTTAGEDKELEALLIRQGLFIDYLEDLLIFDEKTADSASFSRQRRRWLAAQYGILKKGVKDLPEALSNGNWDYCNKLFQWMMLPRVLLLGMIFIISLVLSLLCWQWSLKWWLLLIGLGISFSAAIPDEMVDKRLKRALIKVPHLFVLMGINLFRMKGANRTFIHTRQHDN</sequence>
<dbReference type="AlphaFoldDB" id="A0A1G4GAF1"/>
<evidence type="ECO:0000313" key="5">
    <source>
        <dbReference type="EMBL" id="SCM59497.1"/>
    </source>
</evidence>
<name>A0A1G4GAF1_9BACT</name>
<keyword evidence="2" id="KW-0328">Glycosyltransferase</keyword>
<dbReference type="InterPro" id="IPR029044">
    <property type="entry name" value="Nucleotide-diphossugar_trans"/>
</dbReference>
<proteinExistence type="inferred from homology"/>
<gene>
    <name evidence="5" type="ORF">ING2E5A_2701</name>
</gene>
<evidence type="ECO:0000256" key="2">
    <source>
        <dbReference type="ARBA" id="ARBA00022676"/>
    </source>
</evidence>
<feature type="transmembrane region" description="Helical" evidence="4">
    <location>
        <begin position="303"/>
        <end position="319"/>
    </location>
</feature>
<evidence type="ECO:0008006" key="7">
    <source>
        <dbReference type="Google" id="ProtNLM"/>
    </source>
</evidence>
<dbReference type="Gene3D" id="3.90.550.10">
    <property type="entry name" value="Spore Coat Polysaccharide Biosynthesis Protein SpsA, Chain A"/>
    <property type="match status" value="1"/>
</dbReference>
<organism evidence="5 6">
    <name type="scientific">Petrimonas mucosa</name>
    <dbReference type="NCBI Taxonomy" id="1642646"/>
    <lineage>
        <taxon>Bacteria</taxon>
        <taxon>Pseudomonadati</taxon>
        <taxon>Bacteroidota</taxon>
        <taxon>Bacteroidia</taxon>
        <taxon>Bacteroidales</taxon>
        <taxon>Dysgonomonadaceae</taxon>
        <taxon>Petrimonas</taxon>
    </lineage>
</organism>
<dbReference type="EMBL" id="LT608328">
    <property type="protein sequence ID" value="SCM59497.1"/>
    <property type="molecule type" value="Genomic_DNA"/>
</dbReference>
<keyword evidence="4" id="KW-1133">Transmembrane helix</keyword>
<dbReference type="STRING" id="1642646.ING2E5A_2701"/>
<dbReference type="GO" id="GO:0016757">
    <property type="term" value="F:glycosyltransferase activity"/>
    <property type="evidence" value="ECO:0007669"/>
    <property type="project" value="UniProtKB-KW"/>
</dbReference>
<keyword evidence="3" id="KW-0808">Transferase</keyword>
<dbReference type="PANTHER" id="PTHR43630">
    <property type="entry name" value="POLY-BETA-1,6-N-ACETYL-D-GLUCOSAMINE SYNTHASE"/>
    <property type="match status" value="1"/>
</dbReference>
<dbReference type="RefSeq" id="WP_071137777.1">
    <property type="nucleotide sequence ID" value="NZ_JAQVII010000056.1"/>
</dbReference>
<keyword evidence="4" id="KW-0472">Membrane</keyword>
<dbReference type="SUPFAM" id="SSF53448">
    <property type="entry name" value="Nucleotide-diphospho-sugar transferases"/>
    <property type="match status" value="1"/>
</dbReference>
<evidence type="ECO:0000256" key="4">
    <source>
        <dbReference type="SAM" id="Phobius"/>
    </source>
</evidence>
<reference evidence="5 6" key="1">
    <citation type="submission" date="2016-08" db="EMBL/GenBank/DDBJ databases">
        <authorList>
            <person name="Seilhamer J.J."/>
        </authorList>
    </citation>
    <scope>NUCLEOTIDE SEQUENCE [LARGE SCALE GENOMIC DNA]</scope>
    <source>
        <strain evidence="5">ING2-E5A</strain>
    </source>
</reference>
<evidence type="ECO:0000256" key="3">
    <source>
        <dbReference type="ARBA" id="ARBA00022679"/>
    </source>
</evidence>
<feature type="transmembrane region" description="Helical" evidence="4">
    <location>
        <begin position="12"/>
        <end position="31"/>
    </location>
</feature>
<feature type="transmembrane region" description="Helical" evidence="4">
    <location>
        <begin position="354"/>
        <end position="372"/>
    </location>
</feature>
<protein>
    <recommendedName>
        <fullName evidence="7">Glycosyltransferase</fullName>
    </recommendedName>
</protein>
<dbReference type="PANTHER" id="PTHR43630:SF1">
    <property type="entry name" value="POLY-BETA-1,6-N-ACETYL-D-GLUCOSAMINE SYNTHASE"/>
    <property type="match status" value="1"/>
</dbReference>
<accession>A0A1G4GAF1</accession>
<evidence type="ECO:0000256" key="1">
    <source>
        <dbReference type="ARBA" id="ARBA00006739"/>
    </source>
</evidence>
<dbReference type="Pfam" id="PF13641">
    <property type="entry name" value="Glyco_tranf_2_3"/>
    <property type="match status" value="1"/>
</dbReference>